<dbReference type="STRING" id="1561998.A0A1I7V3H8"/>
<dbReference type="AlphaFoldDB" id="A0A1I7V3H8"/>
<feature type="coiled-coil region" evidence="1">
    <location>
        <begin position="25"/>
        <end position="57"/>
    </location>
</feature>
<evidence type="ECO:0000313" key="3">
    <source>
        <dbReference type="WBParaSite" id="Csp11.Scaffold630.g22020.t1"/>
    </source>
</evidence>
<proteinExistence type="predicted"/>
<protein>
    <submittedName>
        <fullName evidence="3">RING-type domain-containing protein</fullName>
    </submittedName>
</protein>
<dbReference type="eggNOG" id="ENOG502TIMQ">
    <property type="taxonomic scope" value="Eukaryota"/>
</dbReference>
<sequence length="374" mass="44199">MHRPRNHHRGPEERRAVHIQAIRRAERYQQRVAAAARAELQAERERAHIEAALREENLLEMQAIRMNDAWRQVPEGLRRPLNVQDLLHPPPGEEDENARGNDQLYYKSIARDMTARTSCQFCKSLIPSKSMITHIDKCSKATDYQMKLIAVERIKSSQEELNYALYKIREKCEMSFFEAHLNKAKLANMECRTCKSFQIHLDGGCMENHQKEVFLHEANKVAMINIAHYEQMLELEKQNQTNERFAKELTYADMADLQFGQRSDLDFEHQRQDAWRERKENSINQTKERNEFLEEITKAHRGSYNFHVFELRKTISSFANNMVKFIGERKNQDLEAFLRMRKQNMIDQCIQNRLAAMRDVFDDDEVQAIDIDQL</sequence>
<dbReference type="WBParaSite" id="Csp11.Scaffold630.g22020.t1">
    <property type="protein sequence ID" value="Csp11.Scaffold630.g22020.t1"/>
    <property type="gene ID" value="Csp11.Scaffold630.g22020"/>
</dbReference>
<accession>A0A1I7V3H8</accession>
<evidence type="ECO:0000313" key="2">
    <source>
        <dbReference type="Proteomes" id="UP000095282"/>
    </source>
</evidence>
<name>A0A1I7V3H8_9PELO</name>
<reference evidence="3" key="1">
    <citation type="submission" date="2016-11" db="UniProtKB">
        <authorList>
            <consortium name="WormBaseParasite"/>
        </authorList>
    </citation>
    <scope>IDENTIFICATION</scope>
</reference>
<keyword evidence="1" id="KW-0175">Coiled coil</keyword>
<organism evidence="2 3">
    <name type="scientific">Caenorhabditis tropicalis</name>
    <dbReference type="NCBI Taxonomy" id="1561998"/>
    <lineage>
        <taxon>Eukaryota</taxon>
        <taxon>Metazoa</taxon>
        <taxon>Ecdysozoa</taxon>
        <taxon>Nematoda</taxon>
        <taxon>Chromadorea</taxon>
        <taxon>Rhabditida</taxon>
        <taxon>Rhabditina</taxon>
        <taxon>Rhabditomorpha</taxon>
        <taxon>Rhabditoidea</taxon>
        <taxon>Rhabditidae</taxon>
        <taxon>Peloderinae</taxon>
        <taxon>Caenorhabditis</taxon>
    </lineage>
</organism>
<dbReference type="Proteomes" id="UP000095282">
    <property type="component" value="Unplaced"/>
</dbReference>
<keyword evidence="2" id="KW-1185">Reference proteome</keyword>
<evidence type="ECO:0000256" key="1">
    <source>
        <dbReference type="SAM" id="Coils"/>
    </source>
</evidence>